<feature type="region of interest" description="Disordered" evidence="1">
    <location>
        <begin position="44"/>
        <end position="77"/>
    </location>
</feature>
<dbReference type="PROSITE" id="PS51257">
    <property type="entry name" value="PROKAR_LIPOPROTEIN"/>
    <property type="match status" value="1"/>
</dbReference>
<comment type="caution">
    <text evidence="2">The sequence shown here is derived from an EMBL/GenBank/DDBJ whole genome shotgun (WGS) entry which is preliminary data.</text>
</comment>
<evidence type="ECO:0000313" key="2">
    <source>
        <dbReference type="EMBL" id="RAR77799.1"/>
    </source>
</evidence>
<evidence type="ECO:0000313" key="3">
    <source>
        <dbReference type="Proteomes" id="UP000248856"/>
    </source>
</evidence>
<proteinExistence type="predicted"/>
<organism evidence="2 3">
    <name type="scientific">Paracidovorax anthurii</name>
    <dbReference type="NCBI Taxonomy" id="78229"/>
    <lineage>
        <taxon>Bacteria</taxon>
        <taxon>Pseudomonadati</taxon>
        <taxon>Pseudomonadota</taxon>
        <taxon>Betaproteobacteria</taxon>
        <taxon>Burkholderiales</taxon>
        <taxon>Comamonadaceae</taxon>
        <taxon>Paracidovorax</taxon>
    </lineage>
</organism>
<feature type="compositionally biased region" description="Polar residues" evidence="1">
    <location>
        <begin position="67"/>
        <end position="77"/>
    </location>
</feature>
<dbReference type="Proteomes" id="UP000248856">
    <property type="component" value="Unassembled WGS sequence"/>
</dbReference>
<dbReference type="AlphaFoldDB" id="A0A328YVS1"/>
<protein>
    <submittedName>
        <fullName evidence="2">Uncharacterized protein</fullName>
    </submittedName>
</protein>
<name>A0A328YVS1_9BURK</name>
<gene>
    <name evidence="2" type="ORF">AX018_10342</name>
</gene>
<accession>A0A328YVS1</accession>
<evidence type="ECO:0000256" key="1">
    <source>
        <dbReference type="SAM" id="MobiDB-lite"/>
    </source>
</evidence>
<dbReference type="EMBL" id="QLTA01000034">
    <property type="protein sequence ID" value="RAR77799.1"/>
    <property type="molecule type" value="Genomic_DNA"/>
</dbReference>
<reference evidence="2 3" key="1">
    <citation type="submission" date="2018-06" db="EMBL/GenBank/DDBJ databases">
        <title>Genomic Encyclopedia of Archaeal and Bacterial Type Strains, Phase II (KMG-II): from individual species to whole genera.</title>
        <authorList>
            <person name="Goeker M."/>
        </authorList>
    </citation>
    <scope>NUCLEOTIDE SEQUENCE [LARGE SCALE GENOMIC DNA]</scope>
    <source>
        <strain evidence="2 3">CFPB 3232</strain>
    </source>
</reference>
<keyword evidence="3" id="KW-1185">Reference proteome</keyword>
<sequence length="77" mass="8024">MRTGHGMEQPLHKKGTLMSYAISLAVATLSCAAYAIQVHAGAETAGQPPLREPAPLLGHSPSAPSPALNQQPREIAQ</sequence>